<dbReference type="PROSITE" id="PS00122">
    <property type="entry name" value="CARBOXYLESTERASE_B_1"/>
    <property type="match status" value="1"/>
</dbReference>
<proteinExistence type="inferred from homology"/>
<reference evidence="5 6" key="1">
    <citation type="submission" date="2024-04" db="EMBL/GenBank/DDBJ databases">
        <title>Isolation of an actinomycete strain from pig manure.</title>
        <authorList>
            <person name="Gong T."/>
            <person name="Yu Z."/>
            <person name="An M."/>
            <person name="Wei C."/>
            <person name="Yang W."/>
            <person name="Liu L."/>
        </authorList>
    </citation>
    <scope>NUCLEOTIDE SEQUENCE [LARGE SCALE GENOMIC DNA]</scope>
    <source>
        <strain evidence="5 6">ZF39</strain>
    </source>
</reference>
<evidence type="ECO:0000313" key="6">
    <source>
        <dbReference type="Proteomes" id="UP001442841"/>
    </source>
</evidence>
<dbReference type="EC" id="3.1.1.-" evidence="3"/>
<evidence type="ECO:0000259" key="4">
    <source>
        <dbReference type="Pfam" id="PF00135"/>
    </source>
</evidence>
<keyword evidence="6" id="KW-1185">Reference proteome</keyword>
<comment type="similarity">
    <text evidence="1 3">Belongs to the type-B carboxylesterase/lipase family.</text>
</comment>
<evidence type="ECO:0000313" key="5">
    <source>
        <dbReference type="EMBL" id="XAN08330.1"/>
    </source>
</evidence>
<name>A0ABZ3FT32_9ACTN</name>
<dbReference type="Gene3D" id="3.40.50.1820">
    <property type="entry name" value="alpha/beta hydrolase"/>
    <property type="match status" value="1"/>
</dbReference>
<dbReference type="Pfam" id="PF00135">
    <property type="entry name" value="COesterase"/>
    <property type="match status" value="1"/>
</dbReference>
<protein>
    <recommendedName>
        <fullName evidence="3">Carboxylic ester hydrolase</fullName>
        <ecNumber evidence="3">3.1.1.-</ecNumber>
    </recommendedName>
</protein>
<dbReference type="Proteomes" id="UP001442841">
    <property type="component" value="Chromosome"/>
</dbReference>
<feature type="domain" description="Carboxylesterase type B" evidence="4">
    <location>
        <begin position="2"/>
        <end position="216"/>
    </location>
</feature>
<dbReference type="PANTHER" id="PTHR43142:SF1">
    <property type="entry name" value="CARBOXYLIC ESTER HYDROLASE"/>
    <property type="match status" value="1"/>
</dbReference>
<evidence type="ECO:0000256" key="3">
    <source>
        <dbReference type="RuleBase" id="RU361235"/>
    </source>
</evidence>
<evidence type="ECO:0000256" key="2">
    <source>
        <dbReference type="ARBA" id="ARBA00022801"/>
    </source>
</evidence>
<dbReference type="EMBL" id="CP154795">
    <property type="protein sequence ID" value="XAN08330.1"/>
    <property type="molecule type" value="Genomic_DNA"/>
</dbReference>
<gene>
    <name evidence="5" type="ORF">AADG42_13815</name>
</gene>
<accession>A0ABZ3FT32</accession>
<dbReference type="InterPro" id="IPR002018">
    <property type="entry name" value="CarbesteraseB"/>
</dbReference>
<dbReference type="InterPro" id="IPR019826">
    <property type="entry name" value="Carboxylesterase_B_AS"/>
</dbReference>
<dbReference type="InterPro" id="IPR029058">
    <property type="entry name" value="AB_hydrolase_fold"/>
</dbReference>
<organism evidence="5 6">
    <name type="scientific">Ammonicoccus fulvus</name>
    <dbReference type="NCBI Taxonomy" id="3138240"/>
    <lineage>
        <taxon>Bacteria</taxon>
        <taxon>Bacillati</taxon>
        <taxon>Actinomycetota</taxon>
        <taxon>Actinomycetes</taxon>
        <taxon>Propionibacteriales</taxon>
        <taxon>Propionibacteriaceae</taxon>
        <taxon>Ammonicoccus</taxon>
    </lineage>
</organism>
<sequence>MEVTAHLGIRYARHVERFAPAEPVEGGPTTVELTDVPIFPQLPGRLDAAMGPALQRNPRSEDAYFLNVWAPEGAAGVPVLVFIHGGAWTTGGGSACWYDGSTLADRGLVVVTMNYRIGPLAHLAPDEDTDPTPLAIGDLLHALRWVRDNVAAFGGDPDRVTLAGQSTGGWYAHVLNLLPEAAGLFDRVALWSMATRQPWTRDRLAAFSARTAERVGGDLRSADIDALLAAGAATLREQTVPFGTPGSAYLPTQSPALPATLYDPAGAAARMHADHLWVRWTAAETAAFLFAGPERDITAEQWAGLLAEIPAAERSPRLAEAGSDPYAALVAQTSWQLFERFPTELAEAARAAGRSVLITHFDTASDLAGFGSGHTLDLPYQFGNPAQWPDSPMLVGEDPARFAQVSERLIADTLRFTGL</sequence>
<evidence type="ECO:0000256" key="1">
    <source>
        <dbReference type="ARBA" id="ARBA00005964"/>
    </source>
</evidence>
<dbReference type="SUPFAM" id="SSF53474">
    <property type="entry name" value="alpha/beta-Hydrolases"/>
    <property type="match status" value="1"/>
</dbReference>
<keyword evidence="2 3" id="KW-0378">Hydrolase</keyword>
<dbReference type="RefSeq" id="WP_425309786.1">
    <property type="nucleotide sequence ID" value="NZ_CP154795.1"/>
</dbReference>
<dbReference type="PANTHER" id="PTHR43142">
    <property type="entry name" value="CARBOXYLIC ESTER HYDROLASE"/>
    <property type="match status" value="1"/>
</dbReference>